<dbReference type="RefSeq" id="WP_096740615.1">
    <property type="nucleotide sequence ID" value="NZ_CP023510.1"/>
</dbReference>
<protein>
    <submittedName>
        <fullName evidence="2">Uncharacterized protein</fullName>
    </submittedName>
</protein>
<feature type="coiled-coil region" evidence="1">
    <location>
        <begin position="30"/>
        <end position="57"/>
    </location>
</feature>
<accession>A0A291DCK0</accession>
<dbReference type="AlphaFoldDB" id="A0A291DCK0"/>
<evidence type="ECO:0000313" key="2">
    <source>
        <dbReference type="EMBL" id="ATF62271.1"/>
    </source>
</evidence>
<evidence type="ECO:0000256" key="1">
    <source>
        <dbReference type="SAM" id="Coils"/>
    </source>
</evidence>
<gene>
    <name evidence="2" type="ORF">CO690_00715</name>
</gene>
<dbReference type="Proteomes" id="UP000218628">
    <property type="component" value="Chromosome"/>
</dbReference>
<keyword evidence="1" id="KW-0175">Coiled coil</keyword>
<sequence>MPTIFSGVENRIAQARELHQELHRSARQDVAEWRTQAARLTTTVNALNEANEALDAKANAALTLSMLAATVSLIALKRR</sequence>
<organism evidence="2 3">
    <name type="scientific">Rothia mucilaginosa</name>
    <dbReference type="NCBI Taxonomy" id="43675"/>
    <lineage>
        <taxon>Bacteria</taxon>
        <taxon>Bacillati</taxon>
        <taxon>Actinomycetota</taxon>
        <taxon>Actinomycetes</taxon>
        <taxon>Micrococcales</taxon>
        <taxon>Micrococcaceae</taxon>
        <taxon>Rothia</taxon>
    </lineage>
</organism>
<name>A0A291DCK0_9MICC</name>
<dbReference type="EMBL" id="CP023510">
    <property type="protein sequence ID" value="ATF62271.1"/>
    <property type="molecule type" value="Genomic_DNA"/>
</dbReference>
<evidence type="ECO:0000313" key="3">
    <source>
        <dbReference type="Proteomes" id="UP000218628"/>
    </source>
</evidence>
<proteinExistence type="predicted"/>
<reference evidence="3" key="1">
    <citation type="submission" date="2017-09" db="EMBL/GenBank/DDBJ databases">
        <title>FDA dAtabase for Regulatory Grade micrObial Sequences (FDA-ARGOS): Supporting development and validation of Infectious Disease Dx tests.</title>
        <authorList>
            <person name="Minogue T."/>
            <person name="Wolcott M."/>
            <person name="Wasieloski L."/>
            <person name="Aguilar W."/>
            <person name="Moore D."/>
            <person name="Tallon L."/>
            <person name="Sadzewicz L."/>
            <person name="Ott S."/>
            <person name="Zhao X."/>
            <person name="Nagaraj S."/>
            <person name="Vavikolanu K."/>
            <person name="Aluvathingal J."/>
            <person name="Nadendla S."/>
            <person name="Sichtig H."/>
        </authorList>
    </citation>
    <scope>NUCLEOTIDE SEQUENCE [LARGE SCALE GENOMIC DNA]</scope>
    <source>
        <strain evidence="3">FDAARGOS_369</strain>
    </source>
</reference>